<keyword evidence="2" id="KW-1185">Reference proteome</keyword>
<accession>A0A9P6EED2</accession>
<dbReference type="PANTHER" id="PTHR32285">
    <property type="entry name" value="PROTEIN TRICHOME BIREFRINGENCE-LIKE 9-RELATED"/>
    <property type="match status" value="1"/>
</dbReference>
<comment type="caution">
    <text evidence="1">The sequence shown here is derived from an EMBL/GenBank/DDBJ whole genome shotgun (WGS) entry which is preliminary data.</text>
</comment>
<evidence type="ECO:0000313" key="1">
    <source>
        <dbReference type="EMBL" id="KAF9527489.1"/>
    </source>
</evidence>
<dbReference type="GO" id="GO:0005794">
    <property type="term" value="C:Golgi apparatus"/>
    <property type="evidence" value="ECO:0007669"/>
    <property type="project" value="TreeGrafter"/>
</dbReference>
<dbReference type="EMBL" id="MU157861">
    <property type="protein sequence ID" value="KAF9527489.1"/>
    <property type="molecule type" value="Genomic_DNA"/>
</dbReference>
<dbReference type="InterPro" id="IPR029962">
    <property type="entry name" value="TBL"/>
</dbReference>
<reference evidence="1" key="1">
    <citation type="submission" date="2020-11" db="EMBL/GenBank/DDBJ databases">
        <authorList>
            <consortium name="DOE Joint Genome Institute"/>
            <person name="Ahrendt S."/>
            <person name="Riley R."/>
            <person name="Andreopoulos W."/>
            <person name="Labutti K."/>
            <person name="Pangilinan J."/>
            <person name="Ruiz-Duenas F.J."/>
            <person name="Barrasa J.M."/>
            <person name="Sanchez-Garcia M."/>
            <person name="Camarero S."/>
            <person name="Miyauchi S."/>
            <person name="Serrano A."/>
            <person name="Linde D."/>
            <person name="Babiker R."/>
            <person name="Drula E."/>
            <person name="Ayuso-Fernandez I."/>
            <person name="Pacheco R."/>
            <person name="Padilla G."/>
            <person name="Ferreira P."/>
            <person name="Barriuso J."/>
            <person name="Kellner H."/>
            <person name="Castanera R."/>
            <person name="Alfaro M."/>
            <person name="Ramirez L."/>
            <person name="Pisabarro A.G."/>
            <person name="Kuo A."/>
            <person name="Tritt A."/>
            <person name="Lipzen A."/>
            <person name="He G."/>
            <person name="Yan M."/>
            <person name="Ng V."/>
            <person name="Cullen D."/>
            <person name="Martin F."/>
            <person name="Rosso M.-N."/>
            <person name="Henrissat B."/>
            <person name="Hibbett D."/>
            <person name="Martinez A.T."/>
            <person name="Grigoriev I.V."/>
        </authorList>
    </citation>
    <scope>NUCLEOTIDE SEQUENCE</scope>
    <source>
        <strain evidence="1">CBS 506.95</strain>
    </source>
</reference>
<protein>
    <submittedName>
        <fullName evidence="1">Uncharacterized protein</fullName>
    </submittedName>
</protein>
<proteinExistence type="predicted"/>
<name>A0A9P6EED2_9AGAR</name>
<dbReference type="PANTHER" id="PTHR32285:SF36">
    <property type="entry name" value="PROTEIN TRICHOME BIREFRINGENCE-LIKE 38"/>
    <property type="match status" value="1"/>
</dbReference>
<dbReference type="GO" id="GO:0016413">
    <property type="term" value="F:O-acetyltransferase activity"/>
    <property type="evidence" value="ECO:0007669"/>
    <property type="project" value="InterPro"/>
</dbReference>
<gene>
    <name evidence="1" type="ORF">CPB83DRAFT_398456</name>
</gene>
<sequence>MPATARLLKDLKKVVLLVVLILVALYGAKWKRGSPVSSTLTPSEDFSRSCTPQAYAAGQWQRGALFEAFSTSNMTQPHDALVFAGFSGCASPCDFCNLRQLAADNEKQYDRFPRAHLYEWAPGDACTGLKPLDIERFVKTLVEDGGWFLVGDSVSENHFFSLSCLLYGHVIATPDFTESEHWERDYPQHLYLSASSPIISTIDFPKGFDINKTPLVSFKRIDVLFSKQELIEIHRAIQPPGVDMSENTLFGEEAVWTTAADEYLTQFTAPLPGANYATMVVSTGAHWTVGTFGQTIPEGIDGVLNLFEHAMKIWLHKTETHIDMSSRTSRPFWSFGPFAKKVKSRRRAVVRAYPAGHENCHETRAPWTEIHPFSSTHWNWNYLQIFNEIFEKLLVDKIRYPNIHYLGIDRPARLRPDAHITGDCLHIMTGAGVLEGWTQYISHFITNEL</sequence>
<organism evidence="1 2">
    <name type="scientific">Crepidotus variabilis</name>
    <dbReference type="NCBI Taxonomy" id="179855"/>
    <lineage>
        <taxon>Eukaryota</taxon>
        <taxon>Fungi</taxon>
        <taxon>Dikarya</taxon>
        <taxon>Basidiomycota</taxon>
        <taxon>Agaricomycotina</taxon>
        <taxon>Agaricomycetes</taxon>
        <taxon>Agaricomycetidae</taxon>
        <taxon>Agaricales</taxon>
        <taxon>Agaricineae</taxon>
        <taxon>Crepidotaceae</taxon>
        <taxon>Crepidotus</taxon>
    </lineage>
</organism>
<dbReference type="AlphaFoldDB" id="A0A9P6EED2"/>
<dbReference type="Proteomes" id="UP000807306">
    <property type="component" value="Unassembled WGS sequence"/>
</dbReference>
<evidence type="ECO:0000313" key="2">
    <source>
        <dbReference type="Proteomes" id="UP000807306"/>
    </source>
</evidence>
<dbReference type="OrthoDB" id="630188at2759"/>